<evidence type="ECO:0000256" key="5">
    <source>
        <dbReference type="ARBA" id="ARBA00022833"/>
    </source>
</evidence>
<evidence type="ECO:0000256" key="4">
    <source>
        <dbReference type="ARBA" id="ARBA00022801"/>
    </source>
</evidence>
<sequence length="186" mass="21125">MNNSPLVEVDANALQVEIDLIYAGADNLAGKVIYQDPRCLLHVDAERCLRLASRLARQAGYRLRIFDAYRPPYAQLLLWQALPNPEYVRDPSLGSHHSRGVAVDLTLLDADGQPLDMGTGFDDMREPSHQFYADLPPAVQRNRLMLLGIMLASGFRHIDSEWWHYELPEADDYPLIEEETIRTASH</sequence>
<evidence type="ECO:0000256" key="6">
    <source>
        <dbReference type="ARBA" id="ARBA00022997"/>
    </source>
</evidence>
<dbReference type="GO" id="GO:0071555">
    <property type="term" value="P:cell wall organization"/>
    <property type="evidence" value="ECO:0007669"/>
    <property type="project" value="UniProtKB-KW"/>
</dbReference>
<evidence type="ECO:0000256" key="2">
    <source>
        <dbReference type="ARBA" id="ARBA00022670"/>
    </source>
</evidence>
<keyword evidence="2 9" id="KW-0645">Protease</keyword>
<dbReference type="GO" id="GO:0160237">
    <property type="term" value="F:D-Ala-D-Ala dipeptidase activity"/>
    <property type="evidence" value="ECO:0007669"/>
    <property type="project" value="UniProtKB-EC"/>
</dbReference>
<comment type="caution">
    <text evidence="11">The sequence shown here is derived from an EMBL/GenBank/DDBJ whole genome shotgun (WGS) entry which is preliminary data.</text>
</comment>
<feature type="binding site" evidence="9">
    <location>
        <position position="164"/>
    </location>
    <ligand>
        <name>Zn(2+)</name>
        <dbReference type="ChEBI" id="CHEBI:29105"/>
        <note>catalytic</note>
    </ligand>
</feature>
<name>A0A085UZ74_PSESX</name>
<evidence type="ECO:0000256" key="3">
    <source>
        <dbReference type="ARBA" id="ARBA00022723"/>
    </source>
</evidence>
<dbReference type="InterPro" id="IPR009045">
    <property type="entry name" value="Zn_M74/Hedgehog-like"/>
</dbReference>
<organism evidence="11 12">
    <name type="scientific">Pseudomonas syringae</name>
    <dbReference type="NCBI Taxonomy" id="317"/>
    <lineage>
        <taxon>Bacteria</taxon>
        <taxon>Pseudomonadati</taxon>
        <taxon>Pseudomonadota</taxon>
        <taxon>Gammaproteobacteria</taxon>
        <taxon>Pseudomonadales</taxon>
        <taxon>Pseudomonadaceae</taxon>
        <taxon>Pseudomonas</taxon>
    </lineage>
</organism>
<dbReference type="HAMAP" id="MF_01924">
    <property type="entry name" value="A_A_dipeptidase"/>
    <property type="match status" value="1"/>
</dbReference>
<feature type="binding site" evidence="9">
    <location>
        <position position="104"/>
    </location>
    <ligand>
        <name>Zn(2+)</name>
        <dbReference type="ChEBI" id="CHEBI:29105"/>
        <note>catalytic</note>
    </ligand>
</feature>
<dbReference type="InterPro" id="IPR000755">
    <property type="entry name" value="A_A_dipeptidase"/>
</dbReference>
<keyword evidence="5 9" id="KW-0862">Zinc</keyword>
<comment type="function">
    <text evidence="9 10">Catalyzes hydrolysis of the D-alanyl-D-alanine dipeptide.</text>
</comment>
<dbReference type="CDD" id="cd14840">
    <property type="entry name" value="D-Ala-D-Ala_dipeptidase_Aad"/>
    <property type="match status" value="1"/>
</dbReference>
<keyword evidence="7 9" id="KW-0482">Metalloprotease</keyword>
<feature type="active site" description="Proton donor/acceptor" evidence="9">
    <location>
        <position position="161"/>
    </location>
</feature>
<dbReference type="GO" id="GO:0006508">
    <property type="term" value="P:proteolysis"/>
    <property type="evidence" value="ECO:0007669"/>
    <property type="project" value="UniProtKB-KW"/>
</dbReference>
<proteinExistence type="inferred from homology"/>
<dbReference type="PANTHER" id="PTHR43126:SF1">
    <property type="entry name" value="D-ALANYL-D-ALANINE DIPEPTIDASE"/>
    <property type="match status" value="1"/>
</dbReference>
<evidence type="ECO:0000256" key="10">
    <source>
        <dbReference type="PIRNR" id="PIRNR026671"/>
    </source>
</evidence>
<evidence type="ECO:0000256" key="7">
    <source>
        <dbReference type="ARBA" id="ARBA00023049"/>
    </source>
</evidence>
<dbReference type="PATRIC" id="fig|317.174.peg.4430"/>
<dbReference type="Pfam" id="PF01427">
    <property type="entry name" value="Peptidase_M15"/>
    <property type="match status" value="1"/>
</dbReference>
<feature type="binding site" evidence="9">
    <location>
        <position position="97"/>
    </location>
    <ligand>
        <name>Zn(2+)</name>
        <dbReference type="ChEBI" id="CHEBI:29105"/>
        <note>catalytic</note>
    </ligand>
</feature>
<reference evidence="11 12" key="1">
    <citation type="submission" date="2014-07" db="EMBL/GenBank/DDBJ databases">
        <title>Draft Genome Sequences of Environmental Pseudomonas syringae strains.</title>
        <authorList>
            <person name="Baltrus D.A."/>
            <person name="Berge O."/>
            <person name="Morris C."/>
        </authorList>
    </citation>
    <scope>NUCLEOTIDE SEQUENCE [LARGE SCALE GENOMIC DNA]</scope>
    <source>
        <strain evidence="11 12">CEB003</strain>
    </source>
</reference>
<dbReference type="GO" id="GO:0008237">
    <property type="term" value="F:metallopeptidase activity"/>
    <property type="evidence" value="ECO:0007669"/>
    <property type="project" value="UniProtKB-KW"/>
</dbReference>
<comment type="similarity">
    <text evidence="9 10">Belongs to the peptidase M15D family.</text>
</comment>
<comment type="catalytic activity">
    <reaction evidence="1 9 10">
        <text>D-alanyl-D-alanine + H2O = 2 D-alanine</text>
        <dbReference type="Rhea" id="RHEA:20661"/>
        <dbReference type="ChEBI" id="CHEBI:15377"/>
        <dbReference type="ChEBI" id="CHEBI:57416"/>
        <dbReference type="ChEBI" id="CHEBI:57822"/>
        <dbReference type="EC" id="3.4.13.22"/>
    </reaction>
</comment>
<dbReference type="SUPFAM" id="SSF55166">
    <property type="entry name" value="Hedgehog/DD-peptidase"/>
    <property type="match status" value="1"/>
</dbReference>
<feature type="site" description="Transition state stabilizer" evidence="9">
    <location>
        <position position="70"/>
    </location>
</feature>
<evidence type="ECO:0000313" key="11">
    <source>
        <dbReference type="EMBL" id="KFE48487.1"/>
    </source>
</evidence>
<dbReference type="NCBIfam" id="NF007557">
    <property type="entry name" value="PRK10178.1"/>
    <property type="match status" value="1"/>
</dbReference>
<dbReference type="RefSeq" id="WP_020289817.1">
    <property type="nucleotide sequence ID" value="NZ_JPQT01000122.1"/>
</dbReference>
<dbReference type="PANTHER" id="PTHR43126">
    <property type="entry name" value="D-ALANYL-D-ALANINE DIPEPTIDASE"/>
    <property type="match status" value="1"/>
</dbReference>
<protein>
    <recommendedName>
        <fullName evidence="9 10">D-alanyl-D-alanine dipeptidase</fullName>
        <shortName evidence="9 10">D-Ala-D-Ala dipeptidase</shortName>
        <ecNumber evidence="9 10">3.4.13.22</ecNumber>
    </recommendedName>
</protein>
<keyword evidence="8 10" id="KW-0961">Cell wall biogenesis/degradation</keyword>
<keyword evidence="4 9" id="KW-0378">Hydrolase</keyword>
<evidence type="ECO:0000256" key="9">
    <source>
        <dbReference type="HAMAP-Rule" id="MF_01924"/>
    </source>
</evidence>
<gene>
    <name evidence="9" type="primary">ddpX</name>
    <name evidence="11" type="ORF">IV02_21690</name>
</gene>
<dbReference type="EC" id="3.4.13.22" evidence="9 10"/>
<comment type="cofactor">
    <cofactor evidence="9">
        <name>Zn(2+)</name>
        <dbReference type="ChEBI" id="CHEBI:29105"/>
    </cofactor>
    <text evidence="9">Binds 1 zinc ion per subunit.</text>
</comment>
<dbReference type="GO" id="GO:0008270">
    <property type="term" value="F:zinc ion binding"/>
    <property type="evidence" value="ECO:0007669"/>
    <property type="project" value="UniProtKB-UniRule"/>
</dbReference>
<dbReference type="PIRSF" id="PIRSF026671">
    <property type="entry name" value="AA_dipeptidase"/>
    <property type="match status" value="1"/>
</dbReference>
<accession>A0A085UZ74</accession>
<dbReference type="Gene3D" id="3.30.1380.10">
    <property type="match status" value="1"/>
</dbReference>
<evidence type="ECO:0000256" key="1">
    <source>
        <dbReference type="ARBA" id="ARBA00001362"/>
    </source>
</evidence>
<keyword evidence="6 9" id="KW-0224">Dipeptidase</keyword>
<evidence type="ECO:0000313" key="12">
    <source>
        <dbReference type="Proteomes" id="UP000028643"/>
    </source>
</evidence>
<dbReference type="Proteomes" id="UP000028643">
    <property type="component" value="Unassembled WGS sequence"/>
</dbReference>
<keyword evidence="3 9" id="KW-0479">Metal-binding</keyword>
<evidence type="ECO:0000256" key="8">
    <source>
        <dbReference type="ARBA" id="ARBA00023316"/>
    </source>
</evidence>
<dbReference type="AlphaFoldDB" id="A0A085UZ74"/>
<dbReference type="EMBL" id="JPQT01000122">
    <property type="protein sequence ID" value="KFE48487.1"/>
    <property type="molecule type" value="Genomic_DNA"/>
</dbReference>